<feature type="compositionally biased region" description="Polar residues" evidence="3">
    <location>
        <begin position="124"/>
        <end position="138"/>
    </location>
</feature>
<evidence type="ECO:0000259" key="4">
    <source>
        <dbReference type="PROSITE" id="PS51077"/>
    </source>
</evidence>
<feature type="compositionally biased region" description="Basic residues" evidence="3">
    <location>
        <begin position="151"/>
        <end position="163"/>
    </location>
</feature>
<dbReference type="InterPro" id="IPR050707">
    <property type="entry name" value="HTH_MetabolicPath_Reg"/>
</dbReference>
<accession>A0ABY4NZA6</accession>
<gene>
    <name evidence="5" type="ORF">L1857_22680</name>
</gene>
<dbReference type="Gene3D" id="1.10.10.10">
    <property type="entry name" value="Winged helix-like DNA-binding domain superfamily/Winged helix DNA-binding domain"/>
    <property type="match status" value="1"/>
</dbReference>
<evidence type="ECO:0000256" key="3">
    <source>
        <dbReference type="SAM" id="MobiDB-lite"/>
    </source>
</evidence>
<reference evidence="5" key="1">
    <citation type="submission" date="2022-01" db="EMBL/GenBank/DDBJ databases">
        <title>PSI-footprinting approach for the identification of protein synthesis inhibitor producers.</title>
        <authorList>
            <person name="Handel F."/>
            <person name="Kulik A."/>
            <person name="Wex K.W."/>
            <person name="Berscheid A."/>
            <person name="Saur J.S."/>
            <person name="Winkler A."/>
            <person name="Wibberg D."/>
            <person name="Kalinowski J."/>
            <person name="Broetz-Oesterhelt H."/>
            <person name="Mast Y."/>
        </authorList>
    </citation>
    <scope>NUCLEOTIDE SEQUENCE</scope>
    <source>
        <strain evidence="5">KNN 49.3e</strain>
    </source>
</reference>
<evidence type="ECO:0000256" key="2">
    <source>
        <dbReference type="ARBA" id="ARBA00023163"/>
    </source>
</evidence>
<dbReference type="PANTHER" id="PTHR30136:SF35">
    <property type="entry name" value="HTH-TYPE TRANSCRIPTIONAL REGULATOR RV1719"/>
    <property type="match status" value="1"/>
</dbReference>
<dbReference type="EMBL" id="CP091196">
    <property type="protein sequence ID" value="UQS25410.1"/>
    <property type="molecule type" value="Genomic_DNA"/>
</dbReference>
<dbReference type="Proteomes" id="UP000830158">
    <property type="component" value="Chromosome"/>
</dbReference>
<name>A0ABY4NZA6_9PSEU</name>
<evidence type="ECO:0000256" key="1">
    <source>
        <dbReference type="ARBA" id="ARBA00023015"/>
    </source>
</evidence>
<dbReference type="SUPFAM" id="SSF55781">
    <property type="entry name" value="GAF domain-like"/>
    <property type="match status" value="1"/>
</dbReference>
<keyword evidence="6" id="KW-1185">Reference proteome</keyword>
<dbReference type="Gene3D" id="3.30.450.40">
    <property type="match status" value="1"/>
</dbReference>
<feature type="region of interest" description="Disordered" evidence="3">
    <location>
        <begin position="124"/>
        <end position="172"/>
    </location>
</feature>
<dbReference type="PROSITE" id="PS51077">
    <property type="entry name" value="HTH_ICLR"/>
    <property type="match status" value="1"/>
</dbReference>
<dbReference type="InterPro" id="IPR029016">
    <property type="entry name" value="GAF-like_dom_sf"/>
</dbReference>
<dbReference type="RefSeq" id="WP_240323320.1">
    <property type="nucleotide sequence ID" value="NZ_CP091196.1"/>
</dbReference>
<keyword evidence="2" id="KW-0804">Transcription</keyword>
<feature type="domain" description="HTH iclR-type" evidence="4">
    <location>
        <begin position="12"/>
        <end position="74"/>
    </location>
</feature>
<dbReference type="Pfam" id="PF09339">
    <property type="entry name" value="HTH_IclR"/>
    <property type="match status" value="1"/>
</dbReference>
<dbReference type="SUPFAM" id="SSF46785">
    <property type="entry name" value="Winged helix' DNA-binding domain"/>
    <property type="match status" value="1"/>
</dbReference>
<dbReference type="InterPro" id="IPR036390">
    <property type="entry name" value="WH_DNA-bd_sf"/>
</dbReference>
<sequence length="172" mass="18496">MNHTGAQPPAGTQAIRRALAVLRLLRDEGGELSLSVIARRLDLTPGTTHRVVGALSVDGLVTHNPHTDCYHLGPGAILLGQAAQRVHGLERALPVIRQVNEETEESVNIAIRDGRESVVLLRAQSSPPSRCGSNSTPGPRSPCTPPLPARRSSRTRSTSRRTWRACPSSCPR</sequence>
<protein>
    <submittedName>
        <fullName evidence="5">Helix-turn-helix domain-containing protein</fullName>
    </submittedName>
</protein>
<dbReference type="SMART" id="SM00346">
    <property type="entry name" value="HTH_ICLR"/>
    <property type="match status" value="1"/>
</dbReference>
<evidence type="ECO:0000313" key="5">
    <source>
        <dbReference type="EMBL" id="UQS25410.1"/>
    </source>
</evidence>
<feature type="compositionally biased region" description="Pro residues" evidence="3">
    <location>
        <begin position="139"/>
        <end position="148"/>
    </location>
</feature>
<keyword evidence="1" id="KW-0805">Transcription regulation</keyword>
<organism evidence="5 6">
    <name type="scientific">Amycolatopsis thermalba</name>
    <dbReference type="NCBI Taxonomy" id="944492"/>
    <lineage>
        <taxon>Bacteria</taxon>
        <taxon>Bacillati</taxon>
        <taxon>Actinomycetota</taxon>
        <taxon>Actinomycetes</taxon>
        <taxon>Pseudonocardiales</taxon>
        <taxon>Pseudonocardiaceae</taxon>
        <taxon>Amycolatopsis</taxon>
    </lineage>
</organism>
<dbReference type="InterPro" id="IPR036388">
    <property type="entry name" value="WH-like_DNA-bd_sf"/>
</dbReference>
<proteinExistence type="predicted"/>
<dbReference type="InterPro" id="IPR005471">
    <property type="entry name" value="Tscrpt_reg_IclR_N"/>
</dbReference>
<dbReference type="PANTHER" id="PTHR30136">
    <property type="entry name" value="HELIX-TURN-HELIX TRANSCRIPTIONAL REGULATOR, ICLR FAMILY"/>
    <property type="match status" value="1"/>
</dbReference>
<evidence type="ECO:0000313" key="6">
    <source>
        <dbReference type="Proteomes" id="UP000830158"/>
    </source>
</evidence>